<name>A0AAW0EG41_9AGAR</name>
<protein>
    <recommendedName>
        <fullName evidence="4">Secreted protein</fullName>
    </recommendedName>
</protein>
<proteinExistence type="predicted"/>
<sequence>MQMNPLILTILFFLGEVFGASYCVSSGRPGDERGQSGRRKSHRLLLQTRKENSTEFRAEFAPAERLAKGGTSNTQT</sequence>
<keyword evidence="1" id="KW-0732">Signal</keyword>
<dbReference type="Proteomes" id="UP001362999">
    <property type="component" value="Unassembled WGS sequence"/>
</dbReference>
<comment type="caution">
    <text evidence="2">The sequence shown here is derived from an EMBL/GenBank/DDBJ whole genome shotgun (WGS) entry which is preliminary data.</text>
</comment>
<evidence type="ECO:0000313" key="3">
    <source>
        <dbReference type="Proteomes" id="UP001362999"/>
    </source>
</evidence>
<dbReference type="EMBL" id="JAWWNJ010000001">
    <property type="protein sequence ID" value="KAK7063660.1"/>
    <property type="molecule type" value="Genomic_DNA"/>
</dbReference>
<keyword evidence="3" id="KW-1185">Reference proteome</keyword>
<dbReference type="AlphaFoldDB" id="A0AAW0EG41"/>
<feature type="signal peptide" evidence="1">
    <location>
        <begin position="1"/>
        <end position="19"/>
    </location>
</feature>
<accession>A0AAW0EG41</accession>
<evidence type="ECO:0000313" key="2">
    <source>
        <dbReference type="EMBL" id="KAK7063660.1"/>
    </source>
</evidence>
<evidence type="ECO:0000256" key="1">
    <source>
        <dbReference type="SAM" id="SignalP"/>
    </source>
</evidence>
<gene>
    <name evidence="2" type="ORF">R3P38DRAFT_2819651</name>
</gene>
<evidence type="ECO:0008006" key="4">
    <source>
        <dbReference type="Google" id="ProtNLM"/>
    </source>
</evidence>
<organism evidence="2 3">
    <name type="scientific">Favolaschia claudopus</name>
    <dbReference type="NCBI Taxonomy" id="2862362"/>
    <lineage>
        <taxon>Eukaryota</taxon>
        <taxon>Fungi</taxon>
        <taxon>Dikarya</taxon>
        <taxon>Basidiomycota</taxon>
        <taxon>Agaricomycotina</taxon>
        <taxon>Agaricomycetes</taxon>
        <taxon>Agaricomycetidae</taxon>
        <taxon>Agaricales</taxon>
        <taxon>Marasmiineae</taxon>
        <taxon>Mycenaceae</taxon>
        <taxon>Favolaschia</taxon>
    </lineage>
</organism>
<reference evidence="2 3" key="1">
    <citation type="journal article" date="2024" name="J Genomics">
        <title>Draft genome sequencing and assembly of Favolaschia claudopus CIRM-BRFM 2984 isolated from oak limbs.</title>
        <authorList>
            <person name="Navarro D."/>
            <person name="Drula E."/>
            <person name="Chaduli D."/>
            <person name="Cazenave R."/>
            <person name="Ahrendt S."/>
            <person name="Wang J."/>
            <person name="Lipzen A."/>
            <person name="Daum C."/>
            <person name="Barry K."/>
            <person name="Grigoriev I.V."/>
            <person name="Favel A."/>
            <person name="Rosso M.N."/>
            <person name="Martin F."/>
        </authorList>
    </citation>
    <scope>NUCLEOTIDE SEQUENCE [LARGE SCALE GENOMIC DNA]</scope>
    <source>
        <strain evidence="2 3">CIRM-BRFM 2984</strain>
    </source>
</reference>
<feature type="chain" id="PRO_5043530425" description="Secreted protein" evidence="1">
    <location>
        <begin position="20"/>
        <end position="76"/>
    </location>
</feature>